<dbReference type="GO" id="GO:0005634">
    <property type="term" value="C:nucleus"/>
    <property type="evidence" value="ECO:0007669"/>
    <property type="project" value="UniProtKB-SubCell"/>
</dbReference>
<comment type="subcellular location">
    <subcellularLocation>
        <location evidence="1 8 9">Nucleus</location>
    </subcellularLocation>
</comment>
<evidence type="ECO:0000256" key="2">
    <source>
        <dbReference type="ARBA" id="ARBA00023015"/>
    </source>
</evidence>
<feature type="DNA-binding region" description="Homeobox" evidence="8">
    <location>
        <begin position="47"/>
        <end position="106"/>
    </location>
</feature>
<dbReference type="PANTHER" id="PTHR24326:SF527">
    <property type="entry name" value="HOMEOBOX-LEUCINE ZIPPER PROTEIN ATHB-40"/>
    <property type="match status" value="1"/>
</dbReference>
<evidence type="ECO:0000256" key="8">
    <source>
        <dbReference type="PROSITE-ProRule" id="PRU00108"/>
    </source>
</evidence>
<organism evidence="14 15">
    <name type="scientific">Aquilegia coerulea</name>
    <name type="common">Rocky mountain columbine</name>
    <dbReference type="NCBI Taxonomy" id="218851"/>
    <lineage>
        <taxon>Eukaryota</taxon>
        <taxon>Viridiplantae</taxon>
        <taxon>Streptophyta</taxon>
        <taxon>Embryophyta</taxon>
        <taxon>Tracheophyta</taxon>
        <taxon>Spermatophyta</taxon>
        <taxon>Magnoliopsida</taxon>
        <taxon>Ranunculales</taxon>
        <taxon>Ranunculaceae</taxon>
        <taxon>Thalictroideae</taxon>
        <taxon>Aquilegia</taxon>
    </lineage>
</organism>
<dbReference type="InterPro" id="IPR009057">
    <property type="entry name" value="Homeodomain-like_sf"/>
</dbReference>
<dbReference type="InParanoid" id="A0A2G5E9U5"/>
<keyword evidence="5 10" id="KW-0804">Transcription</keyword>
<keyword evidence="2 10" id="KW-0805">Transcription regulation</keyword>
<protein>
    <recommendedName>
        <fullName evidence="10">Homeobox-leucine zipper protein</fullName>
    </recommendedName>
    <alternativeName>
        <fullName evidence="10">HD-ZIP protein</fullName>
    </alternativeName>
    <alternativeName>
        <fullName evidence="10">Homeodomain transcription factor</fullName>
    </alternativeName>
</protein>
<name>A0A2G5E9U5_AQUCA</name>
<evidence type="ECO:0000256" key="1">
    <source>
        <dbReference type="ARBA" id="ARBA00004123"/>
    </source>
</evidence>
<keyword evidence="11" id="KW-0175">Coiled coil</keyword>
<dbReference type="OrthoDB" id="6159439at2759"/>
<dbReference type="EMBL" id="KZ305027">
    <property type="protein sequence ID" value="PIA52538.1"/>
    <property type="molecule type" value="Genomic_DNA"/>
</dbReference>
<keyword evidence="4 8" id="KW-0371">Homeobox</keyword>
<dbReference type="InterPro" id="IPR001356">
    <property type="entry name" value="HD"/>
</dbReference>
<keyword evidence="3 8" id="KW-0238">DNA-binding</keyword>
<dbReference type="PRINTS" id="PR00031">
    <property type="entry name" value="HTHREPRESSR"/>
</dbReference>
<evidence type="ECO:0000256" key="11">
    <source>
        <dbReference type="SAM" id="Coils"/>
    </source>
</evidence>
<dbReference type="PROSITE" id="PS50071">
    <property type="entry name" value="HOMEOBOX_2"/>
    <property type="match status" value="1"/>
</dbReference>
<feature type="compositionally biased region" description="Basic residues" evidence="12">
    <location>
        <begin position="31"/>
        <end position="40"/>
    </location>
</feature>
<dbReference type="InterPro" id="IPR017970">
    <property type="entry name" value="Homeobox_CS"/>
</dbReference>
<evidence type="ECO:0000259" key="13">
    <source>
        <dbReference type="PROSITE" id="PS50071"/>
    </source>
</evidence>
<evidence type="ECO:0000256" key="10">
    <source>
        <dbReference type="RuleBase" id="RU369038"/>
    </source>
</evidence>
<evidence type="ECO:0000256" key="3">
    <source>
        <dbReference type="ARBA" id="ARBA00023125"/>
    </source>
</evidence>
<dbReference type="InterPro" id="IPR045224">
    <property type="entry name" value="HDZip_class_I_plant"/>
</dbReference>
<gene>
    <name evidence="14" type="ORF">AQUCO_01000425v1</name>
</gene>
<evidence type="ECO:0000256" key="6">
    <source>
        <dbReference type="ARBA" id="ARBA00023242"/>
    </source>
</evidence>
<comment type="function">
    <text evidence="10">Transcription factor.</text>
</comment>
<dbReference type="PANTHER" id="PTHR24326">
    <property type="entry name" value="HOMEOBOX-LEUCINE ZIPPER PROTEIN"/>
    <property type="match status" value="1"/>
</dbReference>
<proteinExistence type="inferred from homology"/>
<dbReference type="AlphaFoldDB" id="A0A2G5E9U5"/>
<comment type="similarity">
    <text evidence="7 10">Belongs to the HD-ZIP homeobox family. Class I subfamily.</text>
</comment>
<dbReference type="GO" id="GO:0000981">
    <property type="term" value="F:DNA-binding transcription factor activity, RNA polymerase II-specific"/>
    <property type="evidence" value="ECO:0007669"/>
    <property type="project" value="UniProtKB-UniRule"/>
</dbReference>
<dbReference type="PROSITE" id="PS00027">
    <property type="entry name" value="HOMEOBOX_1"/>
    <property type="match status" value="1"/>
</dbReference>
<dbReference type="Gene3D" id="1.10.10.60">
    <property type="entry name" value="Homeodomain-like"/>
    <property type="match status" value="1"/>
</dbReference>
<evidence type="ECO:0000313" key="14">
    <source>
        <dbReference type="EMBL" id="PIA52538.1"/>
    </source>
</evidence>
<evidence type="ECO:0000256" key="4">
    <source>
        <dbReference type="ARBA" id="ARBA00023155"/>
    </source>
</evidence>
<dbReference type="CDD" id="cd00086">
    <property type="entry name" value="homeodomain"/>
    <property type="match status" value="1"/>
</dbReference>
<keyword evidence="15" id="KW-1185">Reference proteome</keyword>
<evidence type="ECO:0000256" key="7">
    <source>
        <dbReference type="ARBA" id="ARBA00025748"/>
    </source>
</evidence>
<feature type="domain" description="Homeobox" evidence="13">
    <location>
        <begin position="45"/>
        <end position="105"/>
    </location>
</feature>
<dbReference type="GO" id="GO:0045893">
    <property type="term" value="P:positive regulation of DNA-templated transcription"/>
    <property type="evidence" value="ECO:0007669"/>
    <property type="project" value="TreeGrafter"/>
</dbReference>
<dbReference type="Proteomes" id="UP000230069">
    <property type="component" value="Unassembled WGS sequence"/>
</dbReference>
<accession>A0A2G5E9U5</accession>
<evidence type="ECO:0000256" key="9">
    <source>
        <dbReference type="RuleBase" id="RU000682"/>
    </source>
</evidence>
<dbReference type="SUPFAM" id="SSF46689">
    <property type="entry name" value="Homeodomain-like"/>
    <property type="match status" value="1"/>
</dbReference>
<reference evidence="14 15" key="1">
    <citation type="submission" date="2017-09" db="EMBL/GenBank/DDBJ databases">
        <title>WGS assembly of Aquilegia coerulea Goldsmith.</title>
        <authorList>
            <person name="Hodges S."/>
            <person name="Kramer E."/>
            <person name="Nordborg M."/>
            <person name="Tomkins J."/>
            <person name="Borevitz J."/>
            <person name="Derieg N."/>
            <person name="Yan J."/>
            <person name="Mihaltcheva S."/>
            <person name="Hayes R.D."/>
            <person name="Rokhsar D."/>
        </authorList>
    </citation>
    <scope>NUCLEOTIDE SEQUENCE [LARGE SCALE GENOMIC DNA]</scope>
    <source>
        <strain evidence="15">cv. Goldsmith</strain>
    </source>
</reference>
<feature type="region of interest" description="Disordered" evidence="12">
    <location>
        <begin position="23"/>
        <end position="51"/>
    </location>
</feature>
<feature type="coiled-coil region" evidence="11">
    <location>
        <begin position="118"/>
        <end position="152"/>
    </location>
</feature>
<sequence length="204" mass="23765">MNQENAHLFFNIQDHTSSLYTYATSAEGETKKKKRQRRKKDKNEGGADARKRKLSAAQVNGLETYFSIDHNLETQRKERIASELGLDPQQVAIWFQNRRVRWRVKKLEDEYYKLKATHENVIVEKSQLESQVLRLKAQLSDAQNEMTRLVERSDGVSSNSQSSSFSMDMDPFFLGDFGMEGLEKVFYFNNSVNGMEWVNNVYDM</sequence>
<dbReference type="InterPro" id="IPR000047">
    <property type="entry name" value="HTH_motif"/>
</dbReference>
<evidence type="ECO:0000256" key="5">
    <source>
        <dbReference type="ARBA" id="ARBA00023163"/>
    </source>
</evidence>
<dbReference type="GO" id="GO:0043565">
    <property type="term" value="F:sequence-specific DNA binding"/>
    <property type="evidence" value="ECO:0007669"/>
    <property type="project" value="TreeGrafter"/>
</dbReference>
<dbReference type="SMART" id="SM00389">
    <property type="entry name" value="HOX"/>
    <property type="match status" value="1"/>
</dbReference>
<dbReference type="Pfam" id="PF00046">
    <property type="entry name" value="Homeodomain"/>
    <property type="match status" value="1"/>
</dbReference>
<evidence type="ECO:0000256" key="12">
    <source>
        <dbReference type="SAM" id="MobiDB-lite"/>
    </source>
</evidence>
<evidence type="ECO:0000313" key="15">
    <source>
        <dbReference type="Proteomes" id="UP000230069"/>
    </source>
</evidence>
<keyword evidence="6 8" id="KW-0539">Nucleus</keyword>